<evidence type="ECO:0008006" key="3">
    <source>
        <dbReference type="Google" id="ProtNLM"/>
    </source>
</evidence>
<dbReference type="Pfam" id="PF03695">
    <property type="entry name" value="UPF0149"/>
    <property type="match status" value="1"/>
</dbReference>
<dbReference type="NCBIfam" id="NF007704">
    <property type="entry name" value="PRK10396.1"/>
    <property type="match status" value="1"/>
</dbReference>
<protein>
    <recommendedName>
        <fullName evidence="3">YecA family protein</fullName>
    </recommendedName>
</protein>
<dbReference type="SUPFAM" id="SSF103642">
    <property type="entry name" value="Sec-C motif"/>
    <property type="match status" value="1"/>
</dbReference>
<dbReference type="InterPro" id="IPR004027">
    <property type="entry name" value="SEC_C_motif"/>
</dbReference>
<dbReference type="AlphaFoldDB" id="A0A1X1EQS3"/>
<reference evidence="1 2" key="1">
    <citation type="journal article" date="2017" name="Antonie Van Leeuwenhoek">
        <title>Phylogenomic resolution of the bacterial genus Pantoea and its relationship with Erwinia and Tatumella.</title>
        <authorList>
            <person name="Palmer M."/>
            <person name="Steenkamp E.T."/>
            <person name="Coetzee M.P."/>
            <person name="Chan W.Y."/>
            <person name="van Zyl E."/>
            <person name="De Maayer P."/>
            <person name="Coutinho T.A."/>
            <person name="Blom J."/>
            <person name="Smits T.H."/>
            <person name="Duffy B."/>
            <person name="Venter S.N."/>
        </authorList>
    </citation>
    <scope>NUCLEOTIDE SEQUENCE [LARGE SCALE GENOMIC DNA]</scope>
    <source>
        <strain evidence="1 2">LMG 2657</strain>
    </source>
</reference>
<dbReference type="PANTHER" id="PTHR33747:SF9">
    <property type="entry name" value="METAL-BINDING PROTEIN"/>
    <property type="match status" value="1"/>
</dbReference>
<gene>
    <name evidence="1" type="ORF">HA50_02910</name>
</gene>
<dbReference type="SUPFAM" id="SSF101327">
    <property type="entry name" value="YgfB-like"/>
    <property type="match status" value="1"/>
</dbReference>
<comment type="caution">
    <text evidence="1">The sequence shown here is derived from an EMBL/GenBank/DDBJ whole genome shotgun (WGS) entry which is preliminary data.</text>
</comment>
<dbReference type="OrthoDB" id="570299at2"/>
<dbReference type="InterPro" id="IPR011978">
    <property type="entry name" value="YgfB-like"/>
</dbReference>
<dbReference type="Proteomes" id="UP000193749">
    <property type="component" value="Unassembled WGS sequence"/>
</dbReference>
<name>A0A1X1EQS3_PANCY</name>
<evidence type="ECO:0000313" key="1">
    <source>
        <dbReference type="EMBL" id="ORM92359.1"/>
    </source>
</evidence>
<dbReference type="InterPro" id="IPR036255">
    <property type="entry name" value="YgfB-like_sf"/>
</dbReference>
<dbReference type="Gene3D" id="1.20.120.740">
    <property type="entry name" value="YgfB uncharacterised protein family UPF0149, PF03695"/>
    <property type="match status" value="1"/>
</dbReference>
<organism evidence="1 2">
    <name type="scientific">Pantoea cypripedii</name>
    <name type="common">Pectobacterium cypripedii</name>
    <name type="synonym">Erwinia cypripedii</name>
    <dbReference type="NCBI Taxonomy" id="55209"/>
    <lineage>
        <taxon>Bacteria</taxon>
        <taxon>Pseudomonadati</taxon>
        <taxon>Pseudomonadota</taxon>
        <taxon>Gammaproteobacteria</taxon>
        <taxon>Enterobacterales</taxon>
        <taxon>Erwiniaceae</taxon>
        <taxon>Pantoea</taxon>
    </lineage>
</organism>
<dbReference type="PANTHER" id="PTHR33747">
    <property type="entry name" value="UPF0225 PROTEIN SCO1677"/>
    <property type="match status" value="1"/>
</dbReference>
<dbReference type="Pfam" id="PF02810">
    <property type="entry name" value="SEC-C"/>
    <property type="match status" value="1"/>
</dbReference>
<evidence type="ECO:0000313" key="2">
    <source>
        <dbReference type="Proteomes" id="UP000193749"/>
    </source>
</evidence>
<dbReference type="RefSeq" id="WP_084872391.1">
    <property type="nucleotide sequence ID" value="NZ_MLJI01000001.1"/>
</dbReference>
<proteinExistence type="predicted"/>
<sequence length="226" mass="25758">MPYEPGPVNRKELNWLEEMLEKYGTEHSVVDVAELDGMLTALLSGPNDIEPSEWLVAMWGGKKHIPKWSSEREMDRFMTLTFQHMNDIAERLSEFPEQFDPLFGTREMEGQEFTVVEEWCFGYMRGVALDDWSALPPSEQPALDAIALHGSEENFAKLDGFSQEEFEISIAAISLAALQLHDYWQEERLSQPMPAPQVPYFAGKKVGRNDPCPCGSGKKYKQCCMK</sequence>
<accession>A0A1X1EQS3</accession>
<keyword evidence="2" id="KW-1185">Reference proteome</keyword>
<dbReference type="STRING" id="55209.HA50_02910"/>
<dbReference type="NCBIfam" id="TIGR02292">
    <property type="entry name" value="ygfB_yecA"/>
    <property type="match status" value="1"/>
</dbReference>
<dbReference type="EMBL" id="MLJI01000001">
    <property type="protein sequence ID" value="ORM92359.1"/>
    <property type="molecule type" value="Genomic_DNA"/>
</dbReference>